<evidence type="ECO:0000256" key="1">
    <source>
        <dbReference type="SAM" id="MobiDB-lite"/>
    </source>
</evidence>
<protein>
    <submittedName>
        <fullName evidence="2">Uncharacterized protein</fullName>
    </submittedName>
</protein>
<dbReference type="AlphaFoldDB" id="A0AA38ILM7"/>
<evidence type="ECO:0000313" key="3">
    <source>
        <dbReference type="Proteomes" id="UP001168821"/>
    </source>
</evidence>
<feature type="region of interest" description="Disordered" evidence="1">
    <location>
        <begin position="1"/>
        <end position="52"/>
    </location>
</feature>
<proteinExistence type="predicted"/>
<gene>
    <name evidence="2" type="ORF">Zmor_014925</name>
</gene>
<dbReference type="Proteomes" id="UP001168821">
    <property type="component" value="Unassembled WGS sequence"/>
</dbReference>
<sequence length="101" mass="11039">MKEKCDMRKGYHSLSENSSASSTAVEDEEWNCGKSEEKSVSENDYEPAETSKKIKRGHKKFVTPKLVAALDRCQLSIRGIGGKTSTSIACISAANEHSPSM</sequence>
<reference evidence="2" key="1">
    <citation type="journal article" date="2023" name="G3 (Bethesda)">
        <title>Whole genome assemblies of Zophobas morio and Tenebrio molitor.</title>
        <authorList>
            <person name="Kaur S."/>
            <person name="Stinson S.A."/>
            <person name="diCenzo G.C."/>
        </authorList>
    </citation>
    <scope>NUCLEOTIDE SEQUENCE</scope>
    <source>
        <strain evidence="2">QUZm001</strain>
    </source>
</reference>
<organism evidence="2 3">
    <name type="scientific">Zophobas morio</name>
    <dbReference type="NCBI Taxonomy" id="2755281"/>
    <lineage>
        <taxon>Eukaryota</taxon>
        <taxon>Metazoa</taxon>
        <taxon>Ecdysozoa</taxon>
        <taxon>Arthropoda</taxon>
        <taxon>Hexapoda</taxon>
        <taxon>Insecta</taxon>
        <taxon>Pterygota</taxon>
        <taxon>Neoptera</taxon>
        <taxon>Endopterygota</taxon>
        <taxon>Coleoptera</taxon>
        <taxon>Polyphaga</taxon>
        <taxon>Cucujiformia</taxon>
        <taxon>Tenebrionidae</taxon>
        <taxon>Zophobas</taxon>
    </lineage>
</organism>
<keyword evidence="3" id="KW-1185">Reference proteome</keyword>
<feature type="compositionally biased region" description="Low complexity" evidence="1">
    <location>
        <begin position="13"/>
        <end position="22"/>
    </location>
</feature>
<dbReference type="EMBL" id="JALNTZ010000004">
    <property type="protein sequence ID" value="KAJ3655814.1"/>
    <property type="molecule type" value="Genomic_DNA"/>
</dbReference>
<comment type="caution">
    <text evidence="2">The sequence shown here is derived from an EMBL/GenBank/DDBJ whole genome shotgun (WGS) entry which is preliminary data.</text>
</comment>
<accession>A0AA38ILM7</accession>
<evidence type="ECO:0000313" key="2">
    <source>
        <dbReference type="EMBL" id="KAJ3655814.1"/>
    </source>
</evidence>
<name>A0AA38ILM7_9CUCU</name>